<proteinExistence type="inferred from homology"/>
<keyword evidence="5" id="KW-0472">Membrane</keyword>
<evidence type="ECO:0000256" key="7">
    <source>
        <dbReference type="SAM" id="MobiDB-lite"/>
    </source>
</evidence>
<keyword evidence="5" id="KW-1133">Transmembrane helix</keyword>
<dbReference type="KEGG" id="aaa:Acav_4718"/>
<feature type="transmembrane region" description="Helical" evidence="5">
    <location>
        <begin position="42"/>
        <end position="68"/>
    </location>
</feature>
<dbReference type="PANTHER" id="PTHR43317">
    <property type="entry name" value="THERMOSPERMINE SYNTHASE ACAULIS5"/>
    <property type="match status" value="1"/>
</dbReference>
<evidence type="ECO:0000256" key="1">
    <source>
        <dbReference type="ARBA" id="ARBA00007867"/>
    </source>
</evidence>
<feature type="binding site" evidence="5">
    <location>
        <position position="304"/>
    </location>
    <ligand>
        <name>spermidine</name>
        <dbReference type="ChEBI" id="CHEBI:57834"/>
    </ligand>
</feature>
<feature type="region of interest" description="Disordered" evidence="7">
    <location>
        <begin position="390"/>
        <end position="421"/>
    </location>
</feature>
<dbReference type="SUPFAM" id="SSF53335">
    <property type="entry name" value="S-adenosyl-L-methionine-dependent methyltransferases"/>
    <property type="match status" value="1"/>
</dbReference>
<dbReference type="EMBL" id="CP002521">
    <property type="protein sequence ID" value="ADX48597.1"/>
    <property type="molecule type" value="Genomic_DNA"/>
</dbReference>
<name>F0QBY1_PARA1</name>
<dbReference type="NCBIfam" id="NF002956">
    <property type="entry name" value="PRK03612.1"/>
    <property type="match status" value="1"/>
</dbReference>
<evidence type="ECO:0000313" key="10">
    <source>
        <dbReference type="Proteomes" id="UP000002482"/>
    </source>
</evidence>
<comment type="caution">
    <text evidence="5">Lacks conserved residue(s) required for the propagation of feature annotation.</text>
</comment>
<dbReference type="InterPro" id="IPR001045">
    <property type="entry name" value="Spermi_synthase"/>
</dbReference>
<feature type="transmembrane region" description="Helical" evidence="5">
    <location>
        <begin position="74"/>
        <end position="94"/>
    </location>
</feature>
<dbReference type="InterPro" id="IPR030374">
    <property type="entry name" value="PABS"/>
</dbReference>
<sequence>MWVDCATGGGKARWPASRKIAGLTAAAPLPSPPQPAPRPLDIALLASVFVVAACGLLYELVAGALASYVLGDSVLQFSTIIGTYLFAMGVGSWLSRYFDRQLPAHFLRIELLVAVVGGALPALLFLANAYVPGAFRLLLYGMVLLVGMLVGLEIPLVMRILKRNVALKDLVSQVLTFDYLGALAVSLAFPLLLVPHLGLVRTGLLFGIFNAVVAVWALWLFRHELRRFRAHALACAAVLGALLAGFAGAEHITRLAEDHFYQDRIVIASASPYQRIVVTHGRSGYRLFLNGNLQFAERDEYRYHEALVHPAMSAHGAPKRVAVLGGGDGMAVREILKYPSVESVTLVELDPAMTRLFRTDPALVRLNAGALNDPRVHIVNTDAFQWLQEGSGGDASTSSAAGPPQGARAPSGGSEPRAAGSVGAHDTFDVIVVDFPDPTNFAIGKLYTNSFYALLGQRLSASGYAVVQTTSPLVARQSFWTVVQTIESVGLATAPYHVHVPSFGEWGFVIASRRPWRLPEHLPGGLRFLSVPTLPLLFDFPLDMARVPAEVNRLSNQVLVHTYEQEWGKVAAH</sequence>
<comment type="similarity">
    <text evidence="1 5">Belongs to the spermidine/spermine synthase family.</text>
</comment>
<comment type="pathway">
    <text evidence="5">Amine and polyamine biosynthesis; spermidine biosynthesis; spermidine from putrescine: step 1/1.</text>
</comment>
<feature type="binding site" evidence="5">
    <location>
        <position position="348"/>
    </location>
    <ligand>
        <name>S-methyl-5'-thioadenosine</name>
        <dbReference type="ChEBI" id="CHEBI:17509"/>
    </ligand>
</feature>
<evidence type="ECO:0000256" key="6">
    <source>
        <dbReference type="PROSITE-ProRule" id="PRU00354"/>
    </source>
</evidence>
<dbReference type="AlphaFoldDB" id="F0QBY1"/>
<dbReference type="GO" id="GO:0005886">
    <property type="term" value="C:plasma membrane"/>
    <property type="evidence" value="ECO:0007669"/>
    <property type="project" value="UniProtKB-SubCell"/>
</dbReference>
<keyword evidence="5" id="KW-0812">Transmembrane</keyword>
<organism evidence="9 10">
    <name type="scientific">Paracidovorax avenae (strain ATCC 19860 / DSM 7227 / CCUG 15838 / JCM 20985 / LMG 2117 / NCPPB 1011)</name>
    <name type="common">Acidovorax avenae</name>
    <dbReference type="NCBI Taxonomy" id="643561"/>
    <lineage>
        <taxon>Bacteria</taxon>
        <taxon>Pseudomonadati</taxon>
        <taxon>Pseudomonadota</taxon>
        <taxon>Betaproteobacteria</taxon>
        <taxon>Burkholderiales</taxon>
        <taxon>Comamonadaceae</taxon>
        <taxon>Paracidovorax</taxon>
    </lineage>
</organism>
<evidence type="ECO:0000259" key="8">
    <source>
        <dbReference type="PROSITE" id="PS51006"/>
    </source>
</evidence>
<evidence type="ECO:0000256" key="4">
    <source>
        <dbReference type="ARBA" id="ARBA00023115"/>
    </source>
</evidence>
<comment type="subcellular location">
    <subcellularLocation>
        <location evidence="5">Cell membrane</location>
        <topology evidence="5">Multi-pass membrane protein</topology>
    </subcellularLocation>
</comment>
<keyword evidence="4 5" id="KW-0620">Polyamine biosynthesis</keyword>
<dbReference type="GO" id="GO:0010487">
    <property type="term" value="F:thermospermine synthase activity"/>
    <property type="evidence" value="ECO:0007669"/>
    <property type="project" value="UniProtKB-ARBA"/>
</dbReference>
<dbReference type="PROSITE" id="PS01330">
    <property type="entry name" value="PABS_1"/>
    <property type="match status" value="1"/>
</dbReference>
<evidence type="ECO:0000256" key="5">
    <source>
        <dbReference type="HAMAP-Rule" id="MF_00198"/>
    </source>
</evidence>
<dbReference type="PROSITE" id="PS51006">
    <property type="entry name" value="PABS_2"/>
    <property type="match status" value="1"/>
</dbReference>
<comment type="subunit">
    <text evidence="5">Homodimer or homotetramer.</text>
</comment>
<evidence type="ECO:0000313" key="9">
    <source>
        <dbReference type="EMBL" id="ADX48597.1"/>
    </source>
</evidence>
<dbReference type="GO" id="GO:0004766">
    <property type="term" value="F:spermidine synthase activity"/>
    <property type="evidence" value="ECO:0007669"/>
    <property type="project" value="UniProtKB-UniRule"/>
</dbReference>
<reference evidence="9" key="1">
    <citation type="submission" date="2011-02" db="EMBL/GenBank/DDBJ databases">
        <title>Complete sequence of Acidovorax avenae subsp. avenae ATCC 19860.</title>
        <authorList>
            <consortium name="US DOE Joint Genome Institute"/>
            <person name="Lucas S."/>
            <person name="Copeland A."/>
            <person name="Lapidus A."/>
            <person name="Cheng J.-F."/>
            <person name="Goodwin L."/>
            <person name="Pitluck S."/>
            <person name="Chertkov O."/>
            <person name="Held B."/>
            <person name="Detter J.C."/>
            <person name="Han C."/>
            <person name="Tapia R."/>
            <person name="Land M."/>
            <person name="Hauser L."/>
            <person name="Kyrpides N."/>
            <person name="Ivanova N."/>
            <person name="Ovchinnikova G."/>
            <person name="Pagani I."/>
            <person name="Gordon S."/>
            <person name="Woyke T."/>
        </authorList>
    </citation>
    <scope>NUCLEOTIDE SEQUENCE</scope>
    <source>
        <strain evidence="9">ATCC 19860</strain>
    </source>
</reference>
<keyword evidence="10" id="KW-1185">Reference proteome</keyword>
<feature type="domain" description="PABS" evidence="8">
    <location>
        <begin position="244"/>
        <end position="513"/>
    </location>
</feature>
<feature type="transmembrane region" description="Helical" evidence="5">
    <location>
        <begin position="199"/>
        <end position="221"/>
    </location>
</feature>
<keyword evidence="5" id="KW-1003">Cell membrane</keyword>
<feature type="binding site" evidence="5">
    <location>
        <begin position="382"/>
        <end position="383"/>
    </location>
    <ligand>
        <name>S-methyl-5'-thioadenosine</name>
        <dbReference type="ChEBI" id="CHEBI:17509"/>
    </ligand>
</feature>
<dbReference type="HAMAP" id="MF_00198">
    <property type="entry name" value="Spermidine_synth"/>
    <property type="match status" value="1"/>
</dbReference>
<feature type="transmembrane region" description="Helical" evidence="5">
    <location>
        <begin position="137"/>
        <end position="158"/>
    </location>
</feature>
<dbReference type="PANTHER" id="PTHR43317:SF1">
    <property type="entry name" value="THERMOSPERMINE SYNTHASE ACAULIS5"/>
    <property type="match status" value="1"/>
</dbReference>
<dbReference type="UniPathway" id="UPA00248">
    <property type="reaction ID" value="UER00314"/>
</dbReference>
<gene>
    <name evidence="5" type="primary">speE</name>
    <name evidence="9" type="ordered locus">Acav_4718</name>
</gene>
<evidence type="ECO:0000256" key="2">
    <source>
        <dbReference type="ARBA" id="ARBA00022679"/>
    </source>
</evidence>
<comment type="function">
    <text evidence="5">Catalyzes the irreversible transfer of a propylamine group from the amino donor S-adenosylmethioninamine (decarboxy-AdoMet) to putrescine (1,4-diaminobutane) to yield spermidine.</text>
</comment>
<protein>
    <recommendedName>
        <fullName evidence="5">Polyamine aminopropyltransferase</fullName>
    </recommendedName>
    <alternativeName>
        <fullName evidence="5">Putrescine aminopropyltransferase</fullName>
        <shortName evidence="5">PAPT</shortName>
    </alternativeName>
    <alternativeName>
        <fullName evidence="5">Spermidine synthase</fullName>
        <shortName evidence="5">SPDS</shortName>
        <shortName evidence="5">SPDSY</shortName>
        <ecNumber evidence="5">2.5.1.16</ecNumber>
    </alternativeName>
</protein>
<dbReference type="Proteomes" id="UP000002482">
    <property type="component" value="Chromosome"/>
</dbReference>
<feature type="binding site" evidence="5">
    <location>
        <position position="274"/>
    </location>
    <ligand>
        <name>S-methyl-5'-thioadenosine</name>
        <dbReference type="ChEBI" id="CHEBI:17509"/>
    </ligand>
</feature>
<feature type="transmembrane region" description="Helical" evidence="5">
    <location>
        <begin position="228"/>
        <end position="249"/>
    </location>
</feature>
<dbReference type="HOGENOM" id="CLU_034289_1_0_4"/>
<feature type="active site" description="Proton acceptor" evidence="5 6">
    <location>
        <position position="434"/>
    </location>
</feature>
<dbReference type="Gene3D" id="3.40.50.150">
    <property type="entry name" value="Vaccinia Virus protein VP39"/>
    <property type="match status" value="1"/>
</dbReference>
<feature type="binding site" evidence="5">
    <location>
        <position position="328"/>
    </location>
    <ligand>
        <name>spermidine</name>
        <dbReference type="ChEBI" id="CHEBI:57834"/>
    </ligand>
</feature>
<comment type="catalytic activity">
    <reaction evidence="5">
        <text>S-adenosyl 3-(methylsulfanyl)propylamine + putrescine = S-methyl-5'-thioadenosine + spermidine + H(+)</text>
        <dbReference type="Rhea" id="RHEA:12721"/>
        <dbReference type="ChEBI" id="CHEBI:15378"/>
        <dbReference type="ChEBI" id="CHEBI:17509"/>
        <dbReference type="ChEBI" id="CHEBI:57443"/>
        <dbReference type="ChEBI" id="CHEBI:57834"/>
        <dbReference type="ChEBI" id="CHEBI:326268"/>
        <dbReference type="EC" id="2.5.1.16"/>
    </reaction>
</comment>
<feature type="transmembrane region" description="Helical" evidence="5">
    <location>
        <begin position="106"/>
        <end position="131"/>
    </location>
</feature>
<dbReference type="EC" id="2.5.1.16" evidence="5"/>
<keyword evidence="3 5" id="KW-0745">Spermidine biosynthesis</keyword>
<dbReference type="Pfam" id="PF01564">
    <property type="entry name" value="Spermine_synth"/>
    <property type="match status" value="2"/>
</dbReference>
<evidence type="ECO:0000256" key="3">
    <source>
        <dbReference type="ARBA" id="ARBA00023066"/>
    </source>
</evidence>
<accession>F0QBY1</accession>
<keyword evidence="2 5" id="KW-0808">Transferase</keyword>
<dbReference type="InterPro" id="IPR029063">
    <property type="entry name" value="SAM-dependent_MTases_sf"/>
</dbReference>
<feature type="transmembrane region" description="Helical" evidence="5">
    <location>
        <begin position="170"/>
        <end position="193"/>
    </location>
</feature>
<dbReference type="InterPro" id="IPR030373">
    <property type="entry name" value="PABS_CS"/>
</dbReference>
<dbReference type="GO" id="GO:0008295">
    <property type="term" value="P:spermidine biosynthetic process"/>
    <property type="evidence" value="ECO:0007669"/>
    <property type="project" value="UniProtKB-UniRule"/>
</dbReference>